<reference evidence="2 3" key="1">
    <citation type="submission" date="2020-08" db="EMBL/GenBank/DDBJ databases">
        <title>Sequencing the genomes of 1000 actinobacteria strains.</title>
        <authorList>
            <person name="Klenk H.-P."/>
        </authorList>
    </citation>
    <scope>NUCLEOTIDE SEQUENCE [LARGE SCALE GENOMIC DNA]</scope>
    <source>
        <strain evidence="2 3">DSM 45362</strain>
    </source>
</reference>
<evidence type="ECO:0000313" key="2">
    <source>
        <dbReference type="EMBL" id="MBB5869988.1"/>
    </source>
</evidence>
<dbReference type="Proteomes" id="UP000587527">
    <property type="component" value="Unassembled WGS sequence"/>
</dbReference>
<dbReference type="InterPro" id="IPR037523">
    <property type="entry name" value="VOC_core"/>
</dbReference>
<dbReference type="RefSeq" id="WP_221469920.1">
    <property type="nucleotide sequence ID" value="NZ_JACHMN010000002.1"/>
</dbReference>
<dbReference type="InterPro" id="IPR004360">
    <property type="entry name" value="Glyas_Fos-R_dOase_dom"/>
</dbReference>
<dbReference type="PANTHER" id="PTHR33993">
    <property type="entry name" value="GLYOXALASE-RELATED"/>
    <property type="match status" value="1"/>
</dbReference>
<feature type="domain" description="VOC" evidence="1">
    <location>
        <begin position="136"/>
        <end position="246"/>
    </location>
</feature>
<protein>
    <submittedName>
        <fullName evidence="2">Putative enzyme related to lactoylglutathione lyase</fullName>
    </submittedName>
</protein>
<feature type="domain" description="VOC" evidence="1">
    <location>
        <begin position="9"/>
        <end position="122"/>
    </location>
</feature>
<dbReference type="InterPro" id="IPR029068">
    <property type="entry name" value="Glyas_Bleomycin-R_OHBP_Dase"/>
</dbReference>
<dbReference type="SUPFAM" id="SSF54593">
    <property type="entry name" value="Glyoxalase/Bleomycin resistance protein/Dihydroxybiphenyl dioxygenase"/>
    <property type="match status" value="2"/>
</dbReference>
<keyword evidence="3" id="KW-1185">Reference proteome</keyword>
<accession>A0A841BRG2</accession>
<gene>
    <name evidence="2" type="ORF">F4553_003367</name>
</gene>
<comment type="caution">
    <text evidence="2">The sequence shown here is derived from an EMBL/GenBank/DDBJ whole genome shotgun (WGS) entry which is preliminary data.</text>
</comment>
<dbReference type="Pfam" id="PF18029">
    <property type="entry name" value="Glyoxalase_6"/>
    <property type="match status" value="1"/>
</dbReference>
<evidence type="ECO:0000313" key="3">
    <source>
        <dbReference type="Proteomes" id="UP000587527"/>
    </source>
</evidence>
<dbReference type="InterPro" id="IPR052164">
    <property type="entry name" value="Anthracycline_SecMetBiosynth"/>
</dbReference>
<dbReference type="PANTHER" id="PTHR33993:SF10">
    <property type="entry name" value="CONSERVED PROTEIN"/>
    <property type="match status" value="1"/>
</dbReference>
<proteinExistence type="predicted"/>
<dbReference type="PROSITE" id="PS51819">
    <property type="entry name" value="VOC"/>
    <property type="match status" value="2"/>
</dbReference>
<evidence type="ECO:0000259" key="1">
    <source>
        <dbReference type="PROSITE" id="PS51819"/>
    </source>
</evidence>
<dbReference type="Gene3D" id="3.10.180.10">
    <property type="entry name" value="2,3-Dihydroxybiphenyl 1,2-Dioxygenase, domain 1"/>
    <property type="match status" value="2"/>
</dbReference>
<sequence>MTTTFPPGAPNWLDLGTTDVDGARDFYGEIFGWTLVDLGPEAGGYGFFLKDGKQVAGIGPATDADRGTSWSTYFATDDVDAVAARVETHGGKVIVPPEDVMDQGRMAVFTDPAGAFFSSWQPAAHHGAELVAAVGAMAWVELSTTDAAAAAAFYPAVLPASARDIEMGPGMTYTLLNVDDHAVAGIMQVESEAPRWGVYFDVADCDAVADRAISLGATEMLREDSPAGRMATLVDPQGGIFSIIKSNPDFAP</sequence>
<dbReference type="EMBL" id="JACHMN010000002">
    <property type="protein sequence ID" value="MBB5869988.1"/>
    <property type="molecule type" value="Genomic_DNA"/>
</dbReference>
<dbReference type="AlphaFoldDB" id="A0A841BRG2"/>
<dbReference type="GO" id="GO:0016829">
    <property type="term" value="F:lyase activity"/>
    <property type="evidence" value="ECO:0007669"/>
    <property type="project" value="UniProtKB-KW"/>
</dbReference>
<keyword evidence="2" id="KW-0456">Lyase</keyword>
<name>A0A841BRG2_9ACTN</name>
<dbReference type="InterPro" id="IPR041581">
    <property type="entry name" value="Glyoxalase_6"/>
</dbReference>
<dbReference type="Pfam" id="PF00903">
    <property type="entry name" value="Glyoxalase"/>
    <property type="match status" value="1"/>
</dbReference>
<dbReference type="CDD" id="cd07247">
    <property type="entry name" value="SgaA_N_like"/>
    <property type="match status" value="1"/>
</dbReference>
<organism evidence="2 3">
    <name type="scientific">Allocatelliglobosispora scoriae</name>
    <dbReference type="NCBI Taxonomy" id="643052"/>
    <lineage>
        <taxon>Bacteria</taxon>
        <taxon>Bacillati</taxon>
        <taxon>Actinomycetota</taxon>
        <taxon>Actinomycetes</taxon>
        <taxon>Micromonosporales</taxon>
        <taxon>Micromonosporaceae</taxon>
        <taxon>Allocatelliglobosispora</taxon>
    </lineage>
</organism>